<evidence type="ECO:0000313" key="5">
    <source>
        <dbReference type="Proteomes" id="UP000008312"/>
    </source>
</evidence>
<dbReference type="InterPro" id="IPR036390">
    <property type="entry name" value="WH_DNA-bd_sf"/>
</dbReference>
<proteinExistence type="inferred from homology"/>
<dbReference type="Pfam" id="PF05871">
    <property type="entry name" value="ESCRT-II"/>
    <property type="match status" value="1"/>
</dbReference>
<gene>
    <name evidence="4" type="ORF">GSBLH_T00000925001</name>
</gene>
<dbReference type="SUPFAM" id="SSF46785">
    <property type="entry name" value="Winged helix' DNA-binding domain"/>
    <property type="match status" value="2"/>
</dbReference>
<dbReference type="PANTHER" id="PTHR13149:SF0">
    <property type="entry name" value="VACUOLAR PROTEIN-SORTING-ASSOCIATED PROTEIN 25"/>
    <property type="match status" value="1"/>
</dbReference>
<accession>D8LYH0</accession>
<keyword evidence="2" id="KW-0813">Transport</keyword>
<keyword evidence="3" id="KW-0653">Protein transport</keyword>
<dbReference type="RefSeq" id="XP_012894673.1">
    <property type="nucleotide sequence ID" value="XM_013039219.1"/>
</dbReference>
<dbReference type="InterPro" id="IPR036388">
    <property type="entry name" value="WH-like_DNA-bd_sf"/>
</dbReference>
<organism evidence="4">
    <name type="scientific">Blastocystis hominis</name>
    <dbReference type="NCBI Taxonomy" id="12968"/>
    <lineage>
        <taxon>Eukaryota</taxon>
        <taxon>Sar</taxon>
        <taxon>Stramenopiles</taxon>
        <taxon>Bigyra</taxon>
        <taxon>Opalozoa</taxon>
        <taxon>Opalinata</taxon>
        <taxon>Blastocystidae</taxon>
        <taxon>Blastocystis</taxon>
    </lineage>
</organism>
<evidence type="ECO:0000256" key="2">
    <source>
        <dbReference type="ARBA" id="ARBA00022448"/>
    </source>
</evidence>
<dbReference type="EMBL" id="FN668639">
    <property type="protein sequence ID" value="CBK20625.2"/>
    <property type="molecule type" value="Genomic_DNA"/>
</dbReference>
<comment type="similarity">
    <text evidence="1">Belongs to the VPS25 family.</text>
</comment>
<dbReference type="InParanoid" id="D8LYH0"/>
<evidence type="ECO:0000313" key="4">
    <source>
        <dbReference type="EMBL" id="CBK20625.2"/>
    </source>
</evidence>
<evidence type="ECO:0000256" key="3">
    <source>
        <dbReference type="ARBA" id="ARBA00022927"/>
    </source>
</evidence>
<dbReference type="OrthoDB" id="245150at2759"/>
<dbReference type="OMA" id="TRCLIMW"/>
<dbReference type="GO" id="GO:0005198">
    <property type="term" value="F:structural molecule activity"/>
    <property type="evidence" value="ECO:0007669"/>
    <property type="project" value="TreeGrafter"/>
</dbReference>
<name>D8LYH0_BLAHO</name>
<dbReference type="InterPro" id="IPR008570">
    <property type="entry name" value="ESCRT-II_cplx_Vps25-sub"/>
</dbReference>
<dbReference type="PANTHER" id="PTHR13149">
    <property type="entry name" value="VACUOLAR PROTEIN SORTING-ASSOCIATED PROTEIN VPS25"/>
    <property type="match status" value="1"/>
</dbReference>
<dbReference type="InterPro" id="IPR014041">
    <property type="entry name" value="ESCRT-II_cplx_Vps25-sub_N"/>
</dbReference>
<dbReference type="AlphaFoldDB" id="D8LYH0"/>
<dbReference type="GO" id="GO:0042803">
    <property type="term" value="F:protein homodimerization activity"/>
    <property type="evidence" value="ECO:0007669"/>
    <property type="project" value="TreeGrafter"/>
</dbReference>
<dbReference type="Gene3D" id="1.10.10.10">
    <property type="entry name" value="Winged helix-like DNA-binding domain superfamily/Winged helix DNA-binding domain"/>
    <property type="match status" value="1"/>
</dbReference>
<evidence type="ECO:0008006" key="6">
    <source>
        <dbReference type="Google" id="ProtNLM"/>
    </source>
</evidence>
<protein>
    <recommendedName>
        <fullName evidence="6">Vacuolar protein-sorting-associated protein 25</fullName>
    </recommendedName>
</protein>
<dbReference type="GO" id="GO:0043328">
    <property type="term" value="P:protein transport to vacuole involved in ubiquitin-dependent protein catabolic process via the multivesicular body sorting pathway"/>
    <property type="evidence" value="ECO:0007669"/>
    <property type="project" value="TreeGrafter"/>
</dbReference>
<dbReference type="Proteomes" id="UP000008312">
    <property type="component" value="Unassembled WGS sequence"/>
</dbReference>
<dbReference type="GO" id="GO:0000814">
    <property type="term" value="C:ESCRT II complex"/>
    <property type="evidence" value="ECO:0007669"/>
    <property type="project" value="InterPro"/>
</dbReference>
<evidence type="ECO:0000256" key="1">
    <source>
        <dbReference type="ARBA" id="ARBA00009674"/>
    </source>
</evidence>
<dbReference type="GeneID" id="24918212"/>
<sequence>MSTSGSSETPFLNFPPFYTLQPCLETRQKQLQMWVKYVIDYCKTNGVAEIVLSSFPLFDNRSINRSLSEEMRLMVMDLLCSQGYGHCERPGVYSVVQQSVKDWAYKIYNWMISNGYRMEVMDLEDIRCGDRVCHETFYNMQKSIFNDCIDILIKDGKVCFLTSLILLLYRLNISPKNQFAFCSFIYCLLFIRFVKSIVSMLYCGRLLSTSFQTDLLLVFPIIYLVNQ</sequence>
<keyword evidence="5" id="KW-1185">Reference proteome</keyword>
<reference evidence="4" key="1">
    <citation type="submission" date="2010-02" db="EMBL/GenBank/DDBJ databases">
        <title>Sequencing and annotation of the Blastocystis hominis genome.</title>
        <authorList>
            <person name="Wincker P."/>
        </authorList>
    </citation>
    <scope>NUCLEOTIDE SEQUENCE</scope>
    <source>
        <strain evidence="4">Singapore isolate B</strain>
    </source>
</reference>
<dbReference type="Gene3D" id="1.10.10.570">
    <property type="entry name" value="Winged helix' DNA-binding domain. Chain C. Domain 1"/>
    <property type="match status" value="1"/>
</dbReference>